<dbReference type="Gene3D" id="3.40.50.150">
    <property type="entry name" value="Vaccinia Virus protein VP39"/>
    <property type="match status" value="1"/>
</dbReference>
<reference evidence="3" key="1">
    <citation type="submission" date="2018-06" db="EMBL/GenBank/DDBJ databases">
        <authorList>
            <person name="Zhirakovskaya E."/>
        </authorList>
    </citation>
    <scope>NUCLEOTIDE SEQUENCE</scope>
</reference>
<dbReference type="InterPro" id="IPR041698">
    <property type="entry name" value="Methyltransf_25"/>
</dbReference>
<dbReference type="InterPro" id="IPR048647">
    <property type="entry name" value="RlmA_N"/>
</dbReference>
<feature type="domain" description="23S rRNA (guanine(745)-N(1))-methyltransferase N-terminal" evidence="2">
    <location>
        <begin position="10"/>
        <end position="52"/>
    </location>
</feature>
<accession>A0A3B1BFB1</accession>
<dbReference type="InterPro" id="IPR050508">
    <property type="entry name" value="Methyltransf_Superfamily"/>
</dbReference>
<keyword evidence="3" id="KW-0489">Methyltransferase</keyword>
<dbReference type="SUPFAM" id="SSF53335">
    <property type="entry name" value="S-adenosyl-L-methionine-dependent methyltransferases"/>
    <property type="match status" value="1"/>
</dbReference>
<name>A0A3B1BFB1_9ZZZZ</name>
<dbReference type="EC" id="2.1.1.51" evidence="3"/>
<dbReference type="Pfam" id="PF21302">
    <property type="entry name" value="Zn_ribbon_RlmA"/>
    <property type="match status" value="1"/>
</dbReference>
<organism evidence="3">
    <name type="scientific">hydrothermal vent metagenome</name>
    <dbReference type="NCBI Taxonomy" id="652676"/>
    <lineage>
        <taxon>unclassified sequences</taxon>
        <taxon>metagenomes</taxon>
        <taxon>ecological metagenomes</taxon>
    </lineage>
</organism>
<dbReference type="GO" id="GO:0032259">
    <property type="term" value="P:methylation"/>
    <property type="evidence" value="ECO:0007669"/>
    <property type="project" value="UniProtKB-KW"/>
</dbReference>
<dbReference type="CDD" id="cd02440">
    <property type="entry name" value="AdoMet_MTases"/>
    <property type="match status" value="1"/>
</dbReference>
<sequence length="289" mass="32360">MKIIKADNLSCPIDGERLVSQNRQLVCVKGHSFDLARQGYVNLLPVQHKRTKHPGDSKEMVLARSRFLNSGIYAVVADKLAALSYSHLEGKAISCVLDAGCGEGYYLDYVLNYLKNKDDAVDVSFLGLDISKQAIIEAAKRNKQISWLVGTNRQPPLEPNSVDIILCVFGFQSFEGFNKILKPGGKIILVEPGSEHLIELREIIYSTVKRTPVQNPGKFESLGFLLRESQPLQLKTGLINNKLINDLLLMTPHFYRASKEGRQAAMQLQTLDLSIDVVFRVFEKNKSIE</sequence>
<dbReference type="Pfam" id="PF13649">
    <property type="entry name" value="Methyltransf_25"/>
    <property type="match status" value="1"/>
</dbReference>
<dbReference type="InterPro" id="IPR029063">
    <property type="entry name" value="SAM-dependent_MTases_sf"/>
</dbReference>
<gene>
    <name evidence="3" type="ORF">MNBD_GAMMA25-137</name>
</gene>
<dbReference type="EMBL" id="UOFY01000031">
    <property type="protein sequence ID" value="VAX09100.1"/>
    <property type="molecule type" value="Genomic_DNA"/>
</dbReference>
<dbReference type="InterPro" id="IPR016718">
    <property type="entry name" value="rRNA_m1G-MeTrfase_A_prd"/>
</dbReference>
<evidence type="ECO:0000259" key="2">
    <source>
        <dbReference type="Pfam" id="PF21302"/>
    </source>
</evidence>
<dbReference type="PIRSF" id="PIRSF018249">
    <property type="entry name" value="MyrA_prd"/>
    <property type="match status" value="1"/>
</dbReference>
<evidence type="ECO:0000313" key="3">
    <source>
        <dbReference type="EMBL" id="VAX09100.1"/>
    </source>
</evidence>
<dbReference type="PANTHER" id="PTHR42912">
    <property type="entry name" value="METHYLTRANSFERASE"/>
    <property type="match status" value="1"/>
</dbReference>
<feature type="domain" description="Methyltransferase" evidence="1">
    <location>
        <begin position="96"/>
        <end position="185"/>
    </location>
</feature>
<protein>
    <submittedName>
        <fullName evidence="3">Ribosomal RNA large subunit methyltransferase A</fullName>
        <ecNumber evidence="3">2.1.1.51</ecNumber>
    </submittedName>
</protein>
<evidence type="ECO:0000259" key="1">
    <source>
        <dbReference type="Pfam" id="PF13649"/>
    </source>
</evidence>
<proteinExistence type="predicted"/>
<dbReference type="PANTHER" id="PTHR42912:SF45">
    <property type="entry name" value="23S RRNA (GUANINE(745)-N(1))-METHYLTRANSFERASE"/>
    <property type="match status" value="1"/>
</dbReference>
<keyword evidence="3" id="KW-0808">Transferase</keyword>
<dbReference type="GO" id="GO:0008168">
    <property type="term" value="F:methyltransferase activity"/>
    <property type="evidence" value="ECO:0007669"/>
    <property type="project" value="UniProtKB-KW"/>
</dbReference>
<dbReference type="AlphaFoldDB" id="A0A3B1BFB1"/>